<evidence type="ECO:0000313" key="3">
    <source>
        <dbReference type="Proteomes" id="UP001341281"/>
    </source>
</evidence>
<name>A0AAQ3XIA7_PASNO</name>
<protein>
    <submittedName>
        <fullName evidence="2">Uncharacterized protein</fullName>
    </submittedName>
</protein>
<sequence length="205" mass="22757">MVRLKNLAAPQDSASCRNMELWVWKENFHSFGDTVARPSSSGGGKVVGGALIFWHAPACCLLPTVRSVRSLGNQLPLQPGKGFSNEKSPPPPYKTRVATARSHFRCSSDLAVEQSSSAAQVTQLRKNRRVGGAEADRIGGRPEEQRRVLTVSLRPRLLNHPHPPLHPQAPFFPGPLPFFLDSWKEELCRLICQELTFWKFALPGI</sequence>
<feature type="region of interest" description="Disordered" evidence="1">
    <location>
        <begin position="76"/>
        <end position="95"/>
    </location>
</feature>
<accession>A0AAQ3XIA7</accession>
<gene>
    <name evidence="2" type="ORF">U9M48_044335</name>
</gene>
<dbReference type="AlphaFoldDB" id="A0AAQ3XIA7"/>
<evidence type="ECO:0000313" key="2">
    <source>
        <dbReference type="EMBL" id="WVZ98966.1"/>
    </source>
</evidence>
<keyword evidence="3" id="KW-1185">Reference proteome</keyword>
<organism evidence="2 3">
    <name type="scientific">Paspalum notatum var. saurae</name>
    <dbReference type="NCBI Taxonomy" id="547442"/>
    <lineage>
        <taxon>Eukaryota</taxon>
        <taxon>Viridiplantae</taxon>
        <taxon>Streptophyta</taxon>
        <taxon>Embryophyta</taxon>
        <taxon>Tracheophyta</taxon>
        <taxon>Spermatophyta</taxon>
        <taxon>Magnoliopsida</taxon>
        <taxon>Liliopsida</taxon>
        <taxon>Poales</taxon>
        <taxon>Poaceae</taxon>
        <taxon>PACMAD clade</taxon>
        <taxon>Panicoideae</taxon>
        <taxon>Andropogonodae</taxon>
        <taxon>Paspaleae</taxon>
        <taxon>Paspalinae</taxon>
        <taxon>Paspalum</taxon>
    </lineage>
</organism>
<reference evidence="2 3" key="1">
    <citation type="submission" date="2024-02" db="EMBL/GenBank/DDBJ databases">
        <title>High-quality chromosome-scale genome assembly of Pensacola bahiagrass (Paspalum notatum Flugge var. saurae).</title>
        <authorList>
            <person name="Vega J.M."/>
            <person name="Podio M."/>
            <person name="Orjuela J."/>
            <person name="Siena L.A."/>
            <person name="Pessino S.C."/>
            <person name="Combes M.C."/>
            <person name="Mariac C."/>
            <person name="Albertini E."/>
            <person name="Pupilli F."/>
            <person name="Ortiz J.P.A."/>
            <person name="Leblanc O."/>
        </authorList>
    </citation>
    <scope>NUCLEOTIDE SEQUENCE [LARGE SCALE GENOMIC DNA]</scope>
    <source>
        <strain evidence="2">R1</strain>
        <tissue evidence="2">Leaf</tissue>
    </source>
</reference>
<dbReference type="EMBL" id="CP144754">
    <property type="protein sequence ID" value="WVZ98965.1"/>
    <property type="molecule type" value="Genomic_DNA"/>
</dbReference>
<dbReference type="Proteomes" id="UP001341281">
    <property type="component" value="Chromosome 10"/>
</dbReference>
<dbReference type="EMBL" id="CP144754">
    <property type="protein sequence ID" value="WVZ98966.1"/>
    <property type="molecule type" value="Genomic_DNA"/>
</dbReference>
<evidence type="ECO:0000256" key="1">
    <source>
        <dbReference type="SAM" id="MobiDB-lite"/>
    </source>
</evidence>
<proteinExistence type="predicted"/>